<dbReference type="InterPro" id="IPR043129">
    <property type="entry name" value="ATPase_NBD"/>
</dbReference>
<dbReference type="Proteomes" id="UP000724149">
    <property type="component" value="Unassembled WGS sequence"/>
</dbReference>
<dbReference type="EMBL" id="JACSNR010000010">
    <property type="protein sequence ID" value="MBM6924053.1"/>
    <property type="molecule type" value="Genomic_DNA"/>
</dbReference>
<dbReference type="Gene3D" id="3.30.420.40">
    <property type="match status" value="2"/>
</dbReference>
<keyword evidence="4" id="KW-1185">Reference proteome</keyword>
<gene>
    <name evidence="3" type="ORF">H9X81_10200</name>
</gene>
<reference evidence="3 4" key="1">
    <citation type="journal article" date="2021" name="Sci. Rep.">
        <title>The distribution of antibiotic resistance genes in chicken gut microbiota commensals.</title>
        <authorList>
            <person name="Juricova H."/>
            <person name="Matiasovicova J."/>
            <person name="Kubasova T."/>
            <person name="Cejkova D."/>
            <person name="Rychlik I."/>
        </authorList>
    </citation>
    <scope>NUCLEOTIDE SEQUENCE [LARGE SCALE GENOMIC DNA]</scope>
    <source>
        <strain evidence="3 4">An564</strain>
    </source>
</reference>
<evidence type="ECO:0000259" key="2">
    <source>
        <dbReference type="Pfam" id="PF21522"/>
    </source>
</evidence>
<name>A0ABS2GPJ5_9FIRM</name>
<dbReference type="InterPro" id="IPR040607">
    <property type="entry name" value="ALP_N"/>
</dbReference>
<dbReference type="CDD" id="cd10227">
    <property type="entry name" value="ASKHA_NBD_ParM-like"/>
    <property type="match status" value="1"/>
</dbReference>
<evidence type="ECO:0000313" key="3">
    <source>
        <dbReference type="EMBL" id="MBM6924053.1"/>
    </source>
</evidence>
<dbReference type="Pfam" id="PF17989">
    <property type="entry name" value="ALP_N"/>
    <property type="match status" value="1"/>
</dbReference>
<sequence length="316" mass="35113">MENSIIIGCDIGNKLIKTASSITPAGLQKLTGTPVVAPADPQEYLLVNGEHYLVSNKRIAYERDKSGSQAHLYLAMIALAKELRNRNLSPNSEITLAVGLPPGHMADQEVVNHYREYFRQNGGLYRFQAGGVSYQVKVKDLIVCPQAYSVLFTLPQNILEYSSLRVVDIGGGTVDTIHIENGTPDPLMPSLDMGVIFLYGKIFIQLQNRFGRKISESQVDEILLGKQPFFSEEQKQVVRYAARSHMQEIFDGFRETGEDWRSSYVVFCGGGSALLKEPIQELAGKYTGAFQIVDDVCANAKGYEVFAHMALKARRK</sequence>
<dbReference type="Pfam" id="PF21522">
    <property type="entry name" value="MreB-like_C"/>
    <property type="match status" value="1"/>
</dbReference>
<accession>A0ABS2GPJ5</accession>
<feature type="domain" description="Actin-like protein N-terminal" evidence="1">
    <location>
        <begin position="8"/>
        <end position="148"/>
    </location>
</feature>
<dbReference type="RefSeq" id="WP_204721703.1">
    <property type="nucleotide sequence ID" value="NZ_JACSNR010000010.1"/>
</dbReference>
<organism evidence="3 4">
    <name type="scientific">Hydrogenoanaerobacterium saccharovorans</name>
    <dbReference type="NCBI Taxonomy" id="474960"/>
    <lineage>
        <taxon>Bacteria</taxon>
        <taxon>Bacillati</taxon>
        <taxon>Bacillota</taxon>
        <taxon>Clostridia</taxon>
        <taxon>Eubacteriales</taxon>
        <taxon>Oscillospiraceae</taxon>
        <taxon>Hydrogenoanaerobacterium</taxon>
    </lineage>
</organism>
<dbReference type="InterPro" id="IPR049067">
    <property type="entry name" value="MreB-like_C"/>
</dbReference>
<protein>
    <submittedName>
        <fullName evidence="3">ParM/StbA family protein</fullName>
    </submittedName>
</protein>
<evidence type="ECO:0000259" key="1">
    <source>
        <dbReference type="Pfam" id="PF17989"/>
    </source>
</evidence>
<proteinExistence type="predicted"/>
<feature type="domain" description="Actin homologue MreB-like C-terminal" evidence="2">
    <location>
        <begin position="166"/>
        <end position="281"/>
    </location>
</feature>
<dbReference type="SUPFAM" id="SSF53067">
    <property type="entry name" value="Actin-like ATPase domain"/>
    <property type="match status" value="2"/>
</dbReference>
<evidence type="ECO:0000313" key="4">
    <source>
        <dbReference type="Proteomes" id="UP000724149"/>
    </source>
</evidence>
<comment type="caution">
    <text evidence="3">The sequence shown here is derived from an EMBL/GenBank/DDBJ whole genome shotgun (WGS) entry which is preliminary data.</text>
</comment>